<evidence type="ECO:0000313" key="8">
    <source>
        <dbReference type="Proteomes" id="UP001527099"/>
    </source>
</evidence>
<evidence type="ECO:0000256" key="1">
    <source>
        <dbReference type="ARBA" id="ARBA00022475"/>
    </source>
</evidence>
<dbReference type="PANTHER" id="PTHR43649:SF33">
    <property type="entry name" value="POLYGALACTURONAN_RHAMNOGALACTURONAN-BINDING PROTEIN YTCQ"/>
    <property type="match status" value="1"/>
</dbReference>
<dbReference type="InterPro" id="IPR006059">
    <property type="entry name" value="SBP"/>
</dbReference>
<dbReference type="Proteomes" id="UP001527099">
    <property type="component" value="Unassembled WGS sequence"/>
</dbReference>
<dbReference type="PROSITE" id="PS51257">
    <property type="entry name" value="PROKAR_LIPOPROTEIN"/>
    <property type="match status" value="1"/>
</dbReference>
<proteinExistence type="predicted"/>
<gene>
    <name evidence="7" type="ORF">M5X19_26220</name>
</gene>
<evidence type="ECO:0000256" key="3">
    <source>
        <dbReference type="ARBA" id="ARBA00023136"/>
    </source>
</evidence>
<organism evidence="7 8">
    <name type="scientific">Paenibacillus alginolyticus</name>
    <dbReference type="NCBI Taxonomy" id="59839"/>
    <lineage>
        <taxon>Bacteria</taxon>
        <taxon>Bacillati</taxon>
        <taxon>Bacillota</taxon>
        <taxon>Bacilli</taxon>
        <taxon>Bacillales</taxon>
        <taxon>Paenibacillaceae</taxon>
        <taxon>Paenibacillus</taxon>
    </lineage>
</organism>
<evidence type="ECO:0000256" key="2">
    <source>
        <dbReference type="ARBA" id="ARBA00022729"/>
    </source>
</evidence>
<dbReference type="Pfam" id="PF01547">
    <property type="entry name" value="SBP_bac_1"/>
    <property type="match status" value="1"/>
</dbReference>
<dbReference type="SUPFAM" id="SSF53850">
    <property type="entry name" value="Periplasmic binding protein-like II"/>
    <property type="match status" value="1"/>
</dbReference>
<keyword evidence="5" id="KW-0449">Lipoprotein</keyword>
<dbReference type="EMBL" id="JAMDMX010000093">
    <property type="protein sequence ID" value="MCY9696369.1"/>
    <property type="molecule type" value="Genomic_DNA"/>
</dbReference>
<comment type="caution">
    <text evidence="7">The sequence shown here is derived from an EMBL/GenBank/DDBJ whole genome shotgun (WGS) entry which is preliminary data.</text>
</comment>
<keyword evidence="2 6" id="KW-0732">Signal</keyword>
<evidence type="ECO:0000256" key="5">
    <source>
        <dbReference type="ARBA" id="ARBA00023288"/>
    </source>
</evidence>
<evidence type="ECO:0000313" key="7">
    <source>
        <dbReference type="EMBL" id="MCY9696369.1"/>
    </source>
</evidence>
<sequence>MKKWMKTSMVGLFAVSAIISGCSKTTNEQSDASATSSAKAATTDSAKQATGKKVTLTLYSTATDKATQDVYKKIGSAYTKDHTNVSFEFQFPGQDYENILKMKMAANDLPDLFDTHGWAQIRYGKYVADLGKEPWVSSISDSMKPVITDKAGKVYALPLNAAKDGLTYNKDVLDKYKIEVPKTIDELIAAGEKIKKESKGEVDPFFFSATDAGSMAQFFDYYATSLLISPKDNQADALLNGSFDWSKWTPLVSKFKEMYDKRLMSTDVLTVRESDRPRLFAEGKIAFVHTAPGFVGDALKINPNVKAGIMPVPAIVEGDQPTFSGGERFTLAAWKDGKNLDAAKDVINFFANPDNLKALSEASGTPAAINGIKPDLGAYTEYYDKYKDIRVFPYFDRVYLPSGMWDVLQSASSELIGGKLTPDGFSQKMKKEVERLKAQQK</sequence>
<dbReference type="Gene3D" id="3.40.190.10">
    <property type="entry name" value="Periplasmic binding protein-like II"/>
    <property type="match status" value="2"/>
</dbReference>
<dbReference type="InterPro" id="IPR050490">
    <property type="entry name" value="Bact_solute-bd_prot1"/>
</dbReference>
<dbReference type="RefSeq" id="WP_268617466.1">
    <property type="nucleotide sequence ID" value="NZ_JAMDMX010000093.1"/>
</dbReference>
<feature type="chain" id="PRO_5045327972" evidence="6">
    <location>
        <begin position="20"/>
        <end position="441"/>
    </location>
</feature>
<name>A0ABT4GJZ9_9BACL</name>
<accession>A0ABT4GJZ9</accession>
<evidence type="ECO:0000256" key="4">
    <source>
        <dbReference type="ARBA" id="ARBA00023139"/>
    </source>
</evidence>
<keyword evidence="1" id="KW-1003">Cell membrane</keyword>
<keyword evidence="4" id="KW-0564">Palmitate</keyword>
<evidence type="ECO:0000256" key="6">
    <source>
        <dbReference type="SAM" id="SignalP"/>
    </source>
</evidence>
<keyword evidence="8" id="KW-1185">Reference proteome</keyword>
<keyword evidence="3" id="KW-0472">Membrane</keyword>
<reference evidence="7 8" key="1">
    <citation type="submission" date="2022-05" db="EMBL/GenBank/DDBJ databases">
        <title>Genome Sequencing of Bee-Associated Microbes.</title>
        <authorList>
            <person name="Dunlap C."/>
        </authorList>
    </citation>
    <scope>NUCLEOTIDE SEQUENCE [LARGE SCALE GENOMIC DNA]</scope>
    <source>
        <strain evidence="7 8">NRRL B-14421</strain>
    </source>
</reference>
<feature type="signal peptide" evidence="6">
    <location>
        <begin position="1"/>
        <end position="19"/>
    </location>
</feature>
<protein>
    <submittedName>
        <fullName evidence="7">Extracellular solute-binding protein</fullName>
    </submittedName>
</protein>
<dbReference type="PANTHER" id="PTHR43649">
    <property type="entry name" value="ARABINOSE-BINDING PROTEIN-RELATED"/>
    <property type="match status" value="1"/>
</dbReference>